<accession>A0A8E2EWQ3</accession>
<dbReference type="EMBL" id="KV750221">
    <property type="protein sequence ID" value="OCL05728.1"/>
    <property type="molecule type" value="Genomic_DNA"/>
</dbReference>
<dbReference type="SUPFAM" id="SSF57701">
    <property type="entry name" value="Zn2/Cys6 DNA-binding domain"/>
    <property type="match status" value="1"/>
</dbReference>
<proteinExistence type="predicted"/>
<dbReference type="PROSITE" id="PS50048">
    <property type="entry name" value="ZN2_CY6_FUNGAL_2"/>
    <property type="match status" value="1"/>
</dbReference>
<dbReference type="InterPro" id="IPR036864">
    <property type="entry name" value="Zn2-C6_fun-type_DNA-bd_sf"/>
</dbReference>
<dbReference type="InterPro" id="IPR007219">
    <property type="entry name" value="XnlR_reg_dom"/>
</dbReference>
<sequence>MPSIQKYCCITCTRRKIKCDKLSPCSSCSKSQSECVYRAPAPSQRHRKRPADEDLLSKISEYEDLLRKNNVEFQPLHNSWIPSPLEEKLLRDFPIEKLKRPGKDVEDEVIEIGSSFSIATSLLIPVRLSGAPQLLELHPEPKHIFKLWQAFAENVNPLTKVIHAPTLQQRILEISWNLENVTRPLEAVMFGVYALAITSIKPSDCIQAFGETRSVLLNRYRSGAAQALIAAKLHSTRDLEVLQAFVLFLLLDPRSELSLTVVATATRIGHKMGLHHTGTDARIPFFEQEMRLRVWWQIMSLESRARRKVLGLTSFLADYGDVRLPLNVNDASLHPAMAHLPASSSHPGATEMLFCLLKYEVLHYVRSHLASTPNLYDLVESASTSPAALARKRAVLTDLERIYETQYLCHCDPRIPLHHIAATVARLTIHRVRLWCAHPRYQPRDGALMSRADTDAVFESSVRLLQLHHEVRATRFSAHLLEHLLARTEVEALVFVVSDLRWRVSGELVRAAWGLVGRMYEGFPQLLQLRDEGGFYGALAELTLEAWEARGREVEVQGEGVPGFIGVLQGMRSVGPGDVPTAVVGGLVLDGGFQFELIHDDPLDWVYWNELSQL</sequence>
<keyword evidence="2" id="KW-0479">Metal-binding</keyword>
<dbReference type="CDD" id="cd12148">
    <property type="entry name" value="fungal_TF_MHR"/>
    <property type="match status" value="1"/>
</dbReference>
<evidence type="ECO:0000313" key="5">
    <source>
        <dbReference type="EMBL" id="OCL05728.1"/>
    </source>
</evidence>
<dbReference type="Gene3D" id="4.10.240.10">
    <property type="entry name" value="Zn(2)-C6 fungal-type DNA-binding domain"/>
    <property type="match status" value="1"/>
</dbReference>
<gene>
    <name evidence="5" type="ORF">AOQ84DRAFT_412861</name>
</gene>
<dbReference type="InterPro" id="IPR001138">
    <property type="entry name" value="Zn2Cys6_DnaBD"/>
</dbReference>
<keyword evidence="3" id="KW-0539">Nucleus</keyword>
<keyword evidence="6" id="KW-1185">Reference proteome</keyword>
<evidence type="ECO:0000256" key="3">
    <source>
        <dbReference type="ARBA" id="ARBA00023242"/>
    </source>
</evidence>
<dbReference type="Pfam" id="PF00172">
    <property type="entry name" value="Zn_clus"/>
    <property type="match status" value="1"/>
</dbReference>
<evidence type="ECO:0000313" key="6">
    <source>
        <dbReference type="Proteomes" id="UP000250140"/>
    </source>
</evidence>
<evidence type="ECO:0000256" key="2">
    <source>
        <dbReference type="ARBA" id="ARBA00022723"/>
    </source>
</evidence>
<name>A0A8E2EWQ3_9PEZI</name>
<dbReference type="GO" id="GO:0008270">
    <property type="term" value="F:zinc ion binding"/>
    <property type="evidence" value="ECO:0007669"/>
    <property type="project" value="InterPro"/>
</dbReference>
<evidence type="ECO:0000259" key="4">
    <source>
        <dbReference type="PROSITE" id="PS50048"/>
    </source>
</evidence>
<dbReference type="GO" id="GO:0006351">
    <property type="term" value="P:DNA-templated transcription"/>
    <property type="evidence" value="ECO:0007669"/>
    <property type="project" value="InterPro"/>
</dbReference>
<dbReference type="CDD" id="cd00067">
    <property type="entry name" value="GAL4"/>
    <property type="match status" value="1"/>
</dbReference>
<dbReference type="PANTHER" id="PTHR31001:SF85">
    <property type="entry name" value="ZN(II)2CYS6 TRANSCRIPTION FACTOR (EUROFUNG)"/>
    <property type="match status" value="1"/>
</dbReference>
<reference evidence="5 6" key="1">
    <citation type="journal article" date="2016" name="Nat. Commun.">
        <title>Ectomycorrhizal ecology is imprinted in the genome of the dominant symbiotic fungus Cenococcum geophilum.</title>
        <authorList>
            <consortium name="DOE Joint Genome Institute"/>
            <person name="Peter M."/>
            <person name="Kohler A."/>
            <person name="Ohm R.A."/>
            <person name="Kuo A."/>
            <person name="Krutzmann J."/>
            <person name="Morin E."/>
            <person name="Arend M."/>
            <person name="Barry K.W."/>
            <person name="Binder M."/>
            <person name="Choi C."/>
            <person name="Clum A."/>
            <person name="Copeland A."/>
            <person name="Grisel N."/>
            <person name="Haridas S."/>
            <person name="Kipfer T."/>
            <person name="LaButti K."/>
            <person name="Lindquist E."/>
            <person name="Lipzen A."/>
            <person name="Maire R."/>
            <person name="Meier B."/>
            <person name="Mihaltcheva S."/>
            <person name="Molinier V."/>
            <person name="Murat C."/>
            <person name="Poggeler S."/>
            <person name="Quandt C.A."/>
            <person name="Sperisen C."/>
            <person name="Tritt A."/>
            <person name="Tisserant E."/>
            <person name="Crous P.W."/>
            <person name="Henrissat B."/>
            <person name="Nehls U."/>
            <person name="Egli S."/>
            <person name="Spatafora J.W."/>
            <person name="Grigoriev I.V."/>
            <person name="Martin F.M."/>
        </authorList>
    </citation>
    <scope>NUCLEOTIDE SEQUENCE [LARGE SCALE GENOMIC DNA]</scope>
    <source>
        <strain evidence="5 6">CBS 207.34</strain>
    </source>
</reference>
<dbReference type="AlphaFoldDB" id="A0A8E2EWQ3"/>
<dbReference type="Pfam" id="PF04082">
    <property type="entry name" value="Fungal_trans"/>
    <property type="match status" value="1"/>
</dbReference>
<dbReference type="InterPro" id="IPR050613">
    <property type="entry name" value="Sec_Metabolite_Reg"/>
</dbReference>
<organism evidence="5 6">
    <name type="scientific">Glonium stellatum</name>
    <dbReference type="NCBI Taxonomy" id="574774"/>
    <lineage>
        <taxon>Eukaryota</taxon>
        <taxon>Fungi</taxon>
        <taxon>Dikarya</taxon>
        <taxon>Ascomycota</taxon>
        <taxon>Pezizomycotina</taxon>
        <taxon>Dothideomycetes</taxon>
        <taxon>Pleosporomycetidae</taxon>
        <taxon>Gloniales</taxon>
        <taxon>Gloniaceae</taxon>
        <taxon>Glonium</taxon>
    </lineage>
</organism>
<comment type="subcellular location">
    <subcellularLocation>
        <location evidence="1">Nucleus</location>
    </subcellularLocation>
</comment>
<dbReference type="GO" id="GO:0000981">
    <property type="term" value="F:DNA-binding transcription factor activity, RNA polymerase II-specific"/>
    <property type="evidence" value="ECO:0007669"/>
    <property type="project" value="InterPro"/>
</dbReference>
<dbReference type="OrthoDB" id="2269373at2759"/>
<dbReference type="GO" id="GO:0005634">
    <property type="term" value="C:nucleus"/>
    <property type="evidence" value="ECO:0007669"/>
    <property type="project" value="UniProtKB-SubCell"/>
</dbReference>
<dbReference type="PANTHER" id="PTHR31001">
    <property type="entry name" value="UNCHARACTERIZED TRANSCRIPTIONAL REGULATORY PROTEIN"/>
    <property type="match status" value="1"/>
</dbReference>
<protein>
    <recommendedName>
        <fullName evidence="4">Zn(2)-C6 fungal-type domain-containing protein</fullName>
    </recommendedName>
</protein>
<dbReference type="GO" id="GO:0003677">
    <property type="term" value="F:DNA binding"/>
    <property type="evidence" value="ECO:0007669"/>
    <property type="project" value="InterPro"/>
</dbReference>
<feature type="domain" description="Zn(2)-C6 fungal-type" evidence="4">
    <location>
        <begin position="8"/>
        <end position="37"/>
    </location>
</feature>
<dbReference type="Proteomes" id="UP000250140">
    <property type="component" value="Unassembled WGS sequence"/>
</dbReference>
<evidence type="ECO:0000256" key="1">
    <source>
        <dbReference type="ARBA" id="ARBA00004123"/>
    </source>
</evidence>
<dbReference type="SMART" id="SM00066">
    <property type="entry name" value="GAL4"/>
    <property type="match status" value="1"/>
</dbReference>